<evidence type="ECO:0008006" key="4">
    <source>
        <dbReference type="Google" id="ProtNLM"/>
    </source>
</evidence>
<dbReference type="Proteomes" id="UP000609879">
    <property type="component" value="Unassembled WGS sequence"/>
</dbReference>
<keyword evidence="1" id="KW-1133">Transmembrane helix</keyword>
<protein>
    <recommendedName>
        <fullName evidence="4">DUF3040 domain-containing protein</fullName>
    </recommendedName>
</protein>
<accession>A0ABQ3YB85</accession>
<keyword evidence="1" id="KW-0812">Transmembrane</keyword>
<name>A0ABQ3YB85_9ACTN</name>
<organism evidence="2 3">
    <name type="scientific">Paractinoplanes deccanensis</name>
    <dbReference type="NCBI Taxonomy" id="113561"/>
    <lineage>
        <taxon>Bacteria</taxon>
        <taxon>Bacillati</taxon>
        <taxon>Actinomycetota</taxon>
        <taxon>Actinomycetes</taxon>
        <taxon>Micromonosporales</taxon>
        <taxon>Micromonosporaceae</taxon>
        <taxon>Paractinoplanes</taxon>
    </lineage>
</organism>
<feature type="transmembrane region" description="Helical" evidence="1">
    <location>
        <begin position="69"/>
        <end position="87"/>
    </location>
</feature>
<evidence type="ECO:0000313" key="2">
    <source>
        <dbReference type="EMBL" id="GID77238.1"/>
    </source>
</evidence>
<evidence type="ECO:0000256" key="1">
    <source>
        <dbReference type="SAM" id="Phobius"/>
    </source>
</evidence>
<evidence type="ECO:0000313" key="3">
    <source>
        <dbReference type="Proteomes" id="UP000609879"/>
    </source>
</evidence>
<comment type="caution">
    <text evidence="2">The sequence shown here is derived from an EMBL/GenBank/DDBJ whole genome shotgun (WGS) entry which is preliminary data.</text>
</comment>
<dbReference type="RefSeq" id="WP_203770973.1">
    <property type="nucleotide sequence ID" value="NZ_BAAABO010000002.1"/>
</dbReference>
<feature type="transmembrane region" description="Helical" evidence="1">
    <location>
        <begin position="93"/>
        <end position="114"/>
    </location>
</feature>
<dbReference type="EMBL" id="BOMI01000115">
    <property type="protein sequence ID" value="GID77238.1"/>
    <property type="molecule type" value="Genomic_DNA"/>
</dbReference>
<keyword evidence="3" id="KW-1185">Reference proteome</keyword>
<reference evidence="2 3" key="1">
    <citation type="submission" date="2021-01" db="EMBL/GenBank/DDBJ databases">
        <title>Whole genome shotgun sequence of Actinoplanes deccanensis NBRC 13994.</title>
        <authorList>
            <person name="Komaki H."/>
            <person name="Tamura T."/>
        </authorList>
    </citation>
    <scope>NUCLEOTIDE SEQUENCE [LARGE SCALE GENOMIC DNA]</scope>
    <source>
        <strain evidence="2 3">NBRC 13994</strain>
    </source>
</reference>
<sequence length="131" mass="14559">MENGSLVRAEHWLTVAREQGAAGADESLAEVRQLLEAEARGSRAPVEPEFVPTLSVAVRHSVRRPRVRIVVLVLGVLSLASAFVFAGHEVRPLVAVLTVLLAVTWLIQAAIPLWRVRPRPRDTVYEQVERR</sequence>
<keyword evidence="1" id="KW-0472">Membrane</keyword>
<proteinExistence type="predicted"/>
<gene>
    <name evidence="2" type="ORF">Ade02nite_58790</name>
</gene>